<reference evidence="2 3" key="1">
    <citation type="submission" date="2024-01" db="EMBL/GenBank/DDBJ databases">
        <title>The genomes of 5 underutilized Papilionoideae crops provide insights into root nodulation and disease resistance.</title>
        <authorList>
            <person name="Yuan L."/>
        </authorList>
    </citation>
    <scope>NUCLEOTIDE SEQUENCE [LARGE SCALE GENOMIC DNA]</scope>
    <source>
        <strain evidence="2">LY-2023</strain>
        <tissue evidence="2">Leaf</tissue>
    </source>
</reference>
<gene>
    <name evidence="2" type="ORF">RJT34_19228</name>
</gene>
<feature type="region of interest" description="Disordered" evidence="1">
    <location>
        <begin position="1"/>
        <end position="23"/>
    </location>
</feature>
<sequence>MDINSSGLGVGGVVPNQRLDDENQGIKGEVIGDGAQKEVVDKGVPQEGRLDVVQGDIHVTKHTGERMTY</sequence>
<name>A0AAN9IQM6_CLITE</name>
<proteinExistence type="predicted"/>
<evidence type="ECO:0000313" key="2">
    <source>
        <dbReference type="EMBL" id="KAK7284482.1"/>
    </source>
</evidence>
<evidence type="ECO:0000313" key="3">
    <source>
        <dbReference type="Proteomes" id="UP001359559"/>
    </source>
</evidence>
<keyword evidence="3" id="KW-1185">Reference proteome</keyword>
<dbReference type="EMBL" id="JAYKXN010000005">
    <property type="protein sequence ID" value="KAK7284482.1"/>
    <property type="molecule type" value="Genomic_DNA"/>
</dbReference>
<evidence type="ECO:0000256" key="1">
    <source>
        <dbReference type="SAM" id="MobiDB-lite"/>
    </source>
</evidence>
<dbReference type="Proteomes" id="UP001359559">
    <property type="component" value="Unassembled WGS sequence"/>
</dbReference>
<organism evidence="2 3">
    <name type="scientific">Clitoria ternatea</name>
    <name type="common">Butterfly pea</name>
    <dbReference type="NCBI Taxonomy" id="43366"/>
    <lineage>
        <taxon>Eukaryota</taxon>
        <taxon>Viridiplantae</taxon>
        <taxon>Streptophyta</taxon>
        <taxon>Embryophyta</taxon>
        <taxon>Tracheophyta</taxon>
        <taxon>Spermatophyta</taxon>
        <taxon>Magnoliopsida</taxon>
        <taxon>eudicotyledons</taxon>
        <taxon>Gunneridae</taxon>
        <taxon>Pentapetalae</taxon>
        <taxon>rosids</taxon>
        <taxon>fabids</taxon>
        <taxon>Fabales</taxon>
        <taxon>Fabaceae</taxon>
        <taxon>Papilionoideae</taxon>
        <taxon>50 kb inversion clade</taxon>
        <taxon>NPAAA clade</taxon>
        <taxon>indigoferoid/millettioid clade</taxon>
        <taxon>Phaseoleae</taxon>
        <taxon>Clitoria</taxon>
    </lineage>
</organism>
<protein>
    <submittedName>
        <fullName evidence="2">Uncharacterized protein</fullName>
    </submittedName>
</protein>
<accession>A0AAN9IQM6</accession>
<dbReference type="AlphaFoldDB" id="A0AAN9IQM6"/>
<comment type="caution">
    <text evidence="2">The sequence shown here is derived from an EMBL/GenBank/DDBJ whole genome shotgun (WGS) entry which is preliminary data.</text>
</comment>